<feature type="region of interest" description="Disordered" evidence="1">
    <location>
        <begin position="1"/>
        <end position="41"/>
    </location>
</feature>
<proteinExistence type="predicted"/>
<dbReference type="EMBL" id="DF836332">
    <property type="protein sequence ID" value="GAN03575.1"/>
    <property type="molecule type" value="Genomic_DNA"/>
</dbReference>
<dbReference type="Proteomes" id="UP000053815">
    <property type="component" value="Unassembled WGS sequence"/>
</dbReference>
<evidence type="ECO:0000313" key="3">
    <source>
        <dbReference type="Proteomes" id="UP000053815"/>
    </source>
</evidence>
<organism evidence="2">
    <name type="scientific">Mucor ambiguus</name>
    <dbReference type="NCBI Taxonomy" id="91626"/>
    <lineage>
        <taxon>Eukaryota</taxon>
        <taxon>Fungi</taxon>
        <taxon>Fungi incertae sedis</taxon>
        <taxon>Mucoromycota</taxon>
        <taxon>Mucoromycotina</taxon>
        <taxon>Mucoromycetes</taxon>
        <taxon>Mucorales</taxon>
        <taxon>Mucorineae</taxon>
        <taxon>Mucoraceae</taxon>
        <taxon>Mucor</taxon>
    </lineage>
</organism>
<dbReference type="AlphaFoldDB" id="A0A0C9LTA9"/>
<accession>A0A0C9LTA9</accession>
<evidence type="ECO:0000313" key="2">
    <source>
        <dbReference type="EMBL" id="GAN03575.1"/>
    </source>
</evidence>
<keyword evidence="3" id="KW-1185">Reference proteome</keyword>
<dbReference type="OrthoDB" id="2265103at2759"/>
<reference evidence="2" key="1">
    <citation type="submission" date="2014-09" db="EMBL/GenBank/DDBJ databases">
        <title>Draft genome sequence of an oleaginous Mucoromycotina fungus Mucor ambiguus NBRC6742.</title>
        <authorList>
            <person name="Takeda I."/>
            <person name="Yamane N."/>
            <person name="Morita T."/>
            <person name="Tamano K."/>
            <person name="Machida M."/>
            <person name="Baker S."/>
            <person name="Koike H."/>
        </authorList>
    </citation>
    <scope>NUCLEOTIDE SEQUENCE</scope>
    <source>
        <strain evidence="2">NBRC 6742</strain>
    </source>
</reference>
<protein>
    <submittedName>
        <fullName evidence="2">Uncharacterized protein</fullName>
    </submittedName>
</protein>
<name>A0A0C9LTA9_9FUNG</name>
<feature type="compositionally biased region" description="Basic and acidic residues" evidence="1">
    <location>
        <begin position="1"/>
        <end position="12"/>
    </location>
</feature>
<sequence>MSDASSYDKDTGYYRGTPSAGTSTELPISHQEPPECHGLANVPWDDDNFSLCLDTFPSSRLARSKYNQYPTIASPLRKQWGSSSSCSSEHVDADEEENEDAVLTRLNATPLPGLLDNDTKSTISTNKLSRATSNMAPTPNTLGRMTSKRDMVAGGSFPYKNNGNFLTRIDSTKKPAKIITQQQPLQCYSNRIEHISPLSNSSIILKNENDIFNQHAPSPRPSLSHRTSNASVNSKFSCHSALSRRIHCRQQEHFSSSDSQFSESYSQYSDSGENWKLAQRKHGSAIIVMPSTSVQSHPIVSHHHQQYHHHHQVHLIKSPSYLQYKKHQQEDAASVGSAGVRYVGDSHRNSDIKYMTPLQYGSGVGSSISFYTPQASPALSVISRGSDHESVSTYRSIAVPRNADDLVLYTAHEDVTQVKNRDSTYSQVFDPAYNGRRKKSTRRKMTSGIFAKLIKNIKQHFMKPTTKQQ</sequence>
<gene>
    <name evidence="2" type="ORF">MAM1_0043d03030</name>
</gene>
<evidence type="ECO:0000256" key="1">
    <source>
        <dbReference type="SAM" id="MobiDB-lite"/>
    </source>
</evidence>